<dbReference type="PANTHER" id="PTHR47447">
    <property type="entry name" value="OS03G0856100 PROTEIN"/>
    <property type="match status" value="1"/>
</dbReference>
<keyword evidence="1" id="KW-0677">Repeat</keyword>
<dbReference type="PANTHER" id="PTHR47447:SF17">
    <property type="entry name" value="OS12G0638900 PROTEIN"/>
    <property type="match status" value="1"/>
</dbReference>
<evidence type="ECO:0000256" key="1">
    <source>
        <dbReference type="ARBA" id="ARBA00022737"/>
    </source>
</evidence>
<evidence type="ECO:0000313" key="2">
    <source>
        <dbReference type="EMBL" id="CAJ1383088.1"/>
    </source>
</evidence>
<proteinExistence type="predicted"/>
<dbReference type="Proteomes" id="UP001178507">
    <property type="component" value="Unassembled WGS sequence"/>
</dbReference>
<reference evidence="2" key="1">
    <citation type="submission" date="2023-08" db="EMBL/GenBank/DDBJ databases">
        <authorList>
            <person name="Chen Y."/>
            <person name="Shah S."/>
            <person name="Dougan E. K."/>
            <person name="Thang M."/>
            <person name="Chan C."/>
        </authorList>
    </citation>
    <scope>NUCLEOTIDE SEQUENCE</scope>
</reference>
<protein>
    <recommendedName>
        <fullName evidence="4">Pentatricopeptide repeat-containing protein</fullName>
    </recommendedName>
</protein>
<comment type="caution">
    <text evidence="2">The sequence shown here is derived from an EMBL/GenBank/DDBJ whole genome shotgun (WGS) entry which is preliminary data.</text>
</comment>
<accession>A0AA36MY93</accession>
<keyword evidence="3" id="KW-1185">Reference proteome</keyword>
<organism evidence="2 3">
    <name type="scientific">Effrenium voratum</name>
    <dbReference type="NCBI Taxonomy" id="2562239"/>
    <lineage>
        <taxon>Eukaryota</taxon>
        <taxon>Sar</taxon>
        <taxon>Alveolata</taxon>
        <taxon>Dinophyceae</taxon>
        <taxon>Suessiales</taxon>
        <taxon>Symbiodiniaceae</taxon>
        <taxon>Effrenium</taxon>
    </lineage>
</organism>
<evidence type="ECO:0000313" key="3">
    <source>
        <dbReference type="Proteomes" id="UP001178507"/>
    </source>
</evidence>
<dbReference type="Gene3D" id="1.25.40.10">
    <property type="entry name" value="Tetratricopeptide repeat domain"/>
    <property type="match status" value="2"/>
</dbReference>
<name>A0AA36MY93_9DINO</name>
<dbReference type="AlphaFoldDB" id="A0AA36MY93"/>
<dbReference type="EMBL" id="CAUJNA010000980">
    <property type="protein sequence ID" value="CAJ1383088.1"/>
    <property type="molecule type" value="Genomic_DNA"/>
</dbReference>
<evidence type="ECO:0008006" key="4">
    <source>
        <dbReference type="Google" id="ProtNLM"/>
    </source>
</evidence>
<gene>
    <name evidence="2" type="ORF">EVOR1521_LOCUS10298</name>
</gene>
<sequence>MEVPGTSKALLDRKYRTWHEDWLLLVRLQQRALQADISLHHSTLRSAHWAFSALLLQKFVATEVSFGCALTAVAREQLATWATCLSLLQASLAASFLSLISQNIVIAACGKAALWRRSLSLLVASSLQRLQPSASSIGGLLTALERGGAWAAALDVLSLARFQPSWIHGRKGGVVSVTWNAGISACAAGGWKWAVHLVEGDVWRGISRDSVGTAGFNKALAACGEETWVVAVRLLRQLFRAGPEPDTSSLCSAMGACAAGLAWVWCLQLLAAAGACGLATDSASRRAGAKAFEWRWTLRLLRNCERSARTTSAMISACSWELGAVAMAEAASFYVESDVAMHNAALGTLAGGHQWRATFHLAQHPRLRPRLRRTPAAANAVAVAAGRGRCWALALQELPQDASALGAVVSACAEARRWRRCLQLLSLPKLDSSLAAHNAVITTLGKQTLYDKASKLMRKVCLRLRPSIVTFNAALDAVGTSGRTRGLLQAMHLRMVQPDEFTYYYAISACDGSSSLNEQDKNRRQDPVA</sequence>
<dbReference type="InterPro" id="IPR011990">
    <property type="entry name" value="TPR-like_helical_dom_sf"/>
</dbReference>